<accession>A0A1I6I2C2</accession>
<evidence type="ECO:0000256" key="4">
    <source>
        <dbReference type="ARBA" id="ARBA00023027"/>
    </source>
</evidence>
<dbReference type="OrthoDB" id="10510at2157"/>
<reference evidence="9" key="1">
    <citation type="submission" date="2016-10" db="EMBL/GenBank/DDBJ databases">
        <authorList>
            <person name="Varghese N."/>
            <person name="Submissions S."/>
        </authorList>
    </citation>
    <scope>NUCLEOTIDE SEQUENCE [LARGE SCALE GENOMIC DNA]</scope>
    <source>
        <strain evidence="9">CGMCC 1.7736</strain>
    </source>
</reference>
<dbReference type="PANTHER" id="PTHR35330:SF1">
    <property type="entry name" value="SIROHEME BIOSYNTHESIS PROTEIN MET8"/>
    <property type="match status" value="1"/>
</dbReference>
<evidence type="ECO:0000256" key="6">
    <source>
        <dbReference type="SAM" id="MobiDB-lite"/>
    </source>
</evidence>
<evidence type="ECO:0000313" key="8">
    <source>
        <dbReference type="EMBL" id="SFR60872.1"/>
    </source>
</evidence>
<name>A0A1I6I2C2_9EURY</name>
<dbReference type="SUPFAM" id="SSF51735">
    <property type="entry name" value="NAD(P)-binding Rossmann-fold domains"/>
    <property type="match status" value="1"/>
</dbReference>
<dbReference type="GO" id="GO:0004325">
    <property type="term" value="F:ferrochelatase activity"/>
    <property type="evidence" value="ECO:0007669"/>
    <property type="project" value="InterPro"/>
</dbReference>
<keyword evidence="3" id="KW-0560">Oxidoreductase</keyword>
<dbReference type="PANTHER" id="PTHR35330">
    <property type="entry name" value="SIROHEME BIOSYNTHESIS PROTEIN MET8"/>
    <property type="match status" value="1"/>
</dbReference>
<evidence type="ECO:0000256" key="3">
    <source>
        <dbReference type="ARBA" id="ARBA00023002"/>
    </source>
</evidence>
<protein>
    <recommendedName>
        <fullName evidence="2">precorrin-2 dehydrogenase</fullName>
        <ecNumber evidence="2">1.3.1.76</ecNumber>
    </recommendedName>
</protein>
<organism evidence="8 9">
    <name type="scientific">Halogeometricum rufum</name>
    <dbReference type="NCBI Taxonomy" id="553469"/>
    <lineage>
        <taxon>Archaea</taxon>
        <taxon>Methanobacteriati</taxon>
        <taxon>Methanobacteriota</taxon>
        <taxon>Stenosarchaea group</taxon>
        <taxon>Halobacteria</taxon>
        <taxon>Halobacteriales</taxon>
        <taxon>Haloferacaceae</taxon>
        <taxon>Halogeometricum</taxon>
    </lineage>
</organism>
<dbReference type="GO" id="GO:0019354">
    <property type="term" value="P:siroheme biosynthetic process"/>
    <property type="evidence" value="ECO:0007669"/>
    <property type="project" value="UniProtKB-UniPathway"/>
</dbReference>
<dbReference type="SUPFAM" id="SSF75615">
    <property type="entry name" value="Siroheme synthase middle domains-like"/>
    <property type="match status" value="1"/>
</dbReference>
<evidence type="ECO:0000313" key="9">
    <source>
        <dbReference type="Proteomes" id="UP000198531"/>
    </source>
</evidence>
<dbReference type="RefSeq" id="WP_089808560.1">
    <property type="nucleotide sequence ID" value="NZ_FOYT01000002.1"/>
</dbReference>
<dbReference type="Gene3D" id="3.40.50.720">
    <property type="entry name" value="NAD(P)-binding Rossmann-like Domain"/>
    <property type="match status" value="1"/>
</dbReference>
<dbReference type="InterPro" id="IPR028161">
    <property type="entry name" value="Met8-like"/>
</dbReference>
<evidence type="ECO:0000256" key="1">
    <source>
        <dbReference type="ARBA" id="ARBA00005010"/>
    </source>
</evidence>
<dbReference type="AlphaFoldDB" id="A0A1I6I2C2"/>
<dbReference type="EMBL" id="FOYT01000002">
    <property type="protein sequence ID" value="SFR60872.1"/>
    <property type="molecule type" value="Genomic_DNA"/>
</dbReference>
<keyword evidence="9" id="KW-1185">Reference proteome</keyword>
<feature type="compositionally biased region" description="Basic and acidic residues" evidence="6">
    <location>
        <begin position="116"/>
        <end position="134"/>
    </location>
</feature>
<keyword evidence="5" id="KW-0627">Porphyrin biosynthesis</keyword>
<dbReference type="Gene3D" id="3.30.160.110">
    <property type="entry name" value="Siroheme synthase, domain 2"/>
    <property type="match status" value="1"/>
</dbReference>
<comment type="pathway">
    <text evidence="1">Porphyrin-containing compound metabolism; siroheme biosynthesis; sirohydrochlorin from precorrin-2: step 1/1.</text>
</comment>
<dbReference type="Pfam" id="PF13241">
    <property type="entry name" value="NAD_binding_7"/>
    <property type="match status" value="1"/>
</dbReference>
<gene>
    <name evidence="8" type="ORF">SAMN04487947_2772</name>
</gene>
<dbReference type="InterPro" id="IPR028281">
    <property type="entry name" value="Sirohaem_synthase_central"/>
</dbReference>
<dbReference type="InterPro" id="IPR036291">
    <property type="entry name" value="NAD(P)-bd_dom_sf"/>
</dbReference>
<dbReference type="GO" id="GO:0043115">
    <property type="term" value="F:precorrin-2 dehydrogenase activity"/>
    <property type="evidence" value="ECO:0007669"/>
    <property type="project" value="UniProtKB-EC"/>
</dbReference>
<feature type="region of interest" description="Disordered" evidence="6">
    <location>
        <begin position="101"/>
        <end position="134"/>
    </location>
</feature>
<proteinExistence type="predicted"/>
<evidence type="ECO:0000256" key="2">
    <source>
        <dbReference type="ARBA" id="ARBA00012400"/>
    </source>
</evidence>
<evidence type="ECO:0000256" key="5">
    <source>
        <dbReference type="ARBA" id="ARBA00023244"/>
    </source>
</evidence>
<dbReference type="UniPathway" id="UPA00262">
    <property type="reaction ID" value="UER00222"/>
</dbReference>
<dbReference type="Proteomes" id="UP000198531">
    <property type="component" value="Unassembled WGS sequence"/>
</dbReference>
<sequence length="238" mass="25379">MIPLYHDFTDERVLVFGGGPVGARKARRFAAEAAVTVVSPDFEAADYGDAELVRAAPSPAEVRDWVDRVEPSLVVAATDDDAVNDVAADAARAVGALVNRADRSDADADDDGERGDDEHGESGGEGHPDRRARDVVVPATVEDGDVRVAVSTGGASPALAKHLRERIEADITGAGAMADLTGRLRRELRDSDYTAAERRDAVRAVVRSERVWKALRTGESKARQEADRVIRNTVGGGR</sequence>
<evidence type="ECO:0000259" key="7">
    <source>
        <dbReference type="Pfam" id="PF14824"/>
    </source>
</evidence>
<dbReference type="STRING" id="553469.SAMN04487947_2772"/>
<keyword evidence="4" id="KW-0520">NAD</keyword>
<feature type="domain" description="Siroheme synthase central" evidence="7">
    <location>
        <begin position="143"/>
        <end position="169"/>
    </location>
</feature>
<dbReference type="EC" id="1.3.1.76" evidence="2"/>
<dbReference type="Pfam" id="PF14824">
    <property type="entry name" value="Sirohm_synth_M"/>
    <property type="match status" value="1"/>
</dbReference>